<dbReference type="CDD" id="cd18808">
    <property type="entry name" value="SF1_C_Upf1"/>
    <property type="match status" value="1"/>
</dbReference>
<dbReference type="Pfam" id="PF13087">
    <property type="entry name" value="AAA_12"/>
    <property type="match status" value="1"/>
</dbReference>
<evidence type="ECO:0000259" key="1">
    <source>
        <dbReference type="Pfam" id="PF13087"/>
    </source>
</evidence>
<accession>A0AAW1MI41</accession>
<name>A0AAW1MI41_POPJA</name>
<keyword evidence="3" id="KW-1185">Reference proteome</keyword>
<evidence type="ECO:0000313" key="3">
    <source>
        <dbReference type="Proteomes" id="UP001458880"/>
    </source>
</evidence>
<reference evidence="2 3" key="1">
    <citation type="journal article" date="2024" name="BMC Genomics">
        <title>De novo assembly and annotation of Popillia japonica's genome with initial clues to its potential as an invasive pest.</title>
        <authorList>
            <person name="Cucini C."/>
            <person name="Boschi S."/>
            <person name="Funari R."/>
            <person name="Cardaioli E."/>
            <person name="Iannotti N."/>
            <person name="Marturano G."/>
            <person name="Paoli F."/>
            <person name="Bruttini M."/>
            <person name="Carapelli A."/>
            <person name="Frati F."/>
            <person name="Nardi F."/>
        </authorList>
    </citation>
    <scope>NUCLEOTIDE SEQUENCE [LARGE SCALE GENOMIC DNA]</scope>
    <source>
        <strain evidence="2">DMR45628</strain>
    </source>
</reference>
<dbReference type="InterPro" id="IPR041679">
    <property type="entry name" value="DNA2/NAM7-like_C"/>
</dbReference>
<dbReference type="PANTHER" id="PTHR10887">
    <property type="entry name" value="DNA2/NAM7 HELICASE FAMILY"/>
    <property type="match status" value="1"/>
</dbReference>
<dbReference type="Proteomes" id="UP001458880">
    <property type="component" value="Unassembled WGS sequence"/>
</dbReference>
<dbReference type="EMBL" id="JASPKY010000044">
    <property type="protein sequence ID" value="KAK9745931.1"/>
    <property type="molecule type" value="Genomic_DNA"/>
</dbReference>
<evidence type="ECO:0000313" key="2">
    <source>
        <dbReference type="EMBL" id="KAK9745931.1"/>
    </source>
</evidence>
<comment type="caution">
    <text evidence="2">The sequence shown here is derived from an EMBL/GenBank/DDBJ whole genome shotgun (WGS) entry which is preliminary data.</text>
</comment>
<feature type="domain" description="DNA2/NAM7 helicase-like C-terminal" evidence="1">
    <location>
        <begin position="8"/>
        <end position="64"/>
    </location>
</feature>
<dbReference type="AlphaFoldDB" id="A0AAW1MI41"/>
<dbReference type="PANTHER" id="PTHR10887:SF495">
    <property type="entry name" value="HELICASE SENATAXIN ISOFORM X1-RELATED"/>
    <property type="match status" value="1"/>
</dbReference>
<organism evidence="2 3">
    <name type="scientific">Popillia japonica</name>
    <name type="common">Japanese beetle</name>
    <dbReference type="NCBI Taxonomy" id="7064"/>
    <lineage>
        <taxon>Eukaryota</taxon>
        <taxon>Metazoa</taxon>
        <taxon>Ecdysozoa</taxon>
        <taxon>Arthropoda</taxon>
        <taxon>Hexapoda</taxon>
        <taxon>Insecta</taxon>
        <taxon>Pterygota</taxon>
        <taxon>Neoptera</taxon>
        <taxon>Endopterygota</taxon>
        <taxon>Coleoptera</taxon>
        <taxon>Polyphaga</taxon>
        <taxon>Scarabaeiformia</taxon>
        <taxon>Scarabaeidae</taxon>
        <taxon>Rutelinae</taxon>
        <taxon>Popillia</taxon>
    </lineage>
</organism>
<proteinExistence type="predicted"/>
<sequence length="107" mass="12007">MIASNSFAADMSITVNTVDSFQGLEKDIIILSCVRYTPNSFLSDEQRLNVALTRAKHALYIVGTYSLFKNCALLNRLKMDATRRELYSNVNTISAAALKRIIKRDSD</sequence>
<protein>
    <submittedName>
        <fullName evidence="2">AAA domain</fullName>
    </submittedName>
</protein>
<dbReference type="InterPro" id="IPR045055">
    <property type="entry name" value="DNA2/NAM7-like"/>
</dbReference>
<dbReference type="SUPFAM" id="SSF52540">
    <property type="entry name" value="P-loop containing nucleoside triphosphate hydrolases"/>
    <property type="match status" value="1"/>
</dbReference>
<dbReference type="InterPro" id="IPR027417">
    <property type="entry name" value="P-loop_NTPase"/>
</dbReference>
<dbReference type="InterPro" id="IPR047187">
    <property type="entry name" value="SF1_C_Upf1"/>
</dbReference>
<dbReference type="Gene3D" id="3.40.50.300">
    <property type="entry name" value="P-loop containing nucleotide triphosphate hydrolases"/>
    <property type="match status" value="1"/>
</dbReference>
<gene>
    <name evidence="2" type="ORF">QE152_g6566</name>
</gene>